<accession>A0AAD6SZQ5</accession>
<keyword evidence="3" id="KW-1185">Reference proteome</keyword>
<gene>
    <name evidence="2" type="ORF">C8F04DRAFT_1097384</name>
</gene>
<sequence length="226" mass="23695">MFVPFFSTPRVTSSLSRRGETGWTPSTDFVRLRSRAGRTSSGEGGECEGGESEGGGSSTSGEDEGEGKGSSGSSTAGKSTPISSGGSSKSVATYNEGGGEEETIGSEQPFAGRVQGGGTRDEVWVKQVYGSGYPGLSGRGVNGRGFTSACYFWPISWGDGAGYGANASYLYDNEYGGPDNTPVQGVQCRLPPSNVWRDITIRRSLGRRTPPPWPCQRASTRLCLTV</sequence>
<comment type="caution">
    <text evidence="2">The sequence shown here is derived from an EMBL/GenBank/DDBJ whole genome shotgun (WGS) entry which is preliminary data.</text>
</comment>
<feature type="compositionally biased region" description="Low complexity" evidence="1">
    <location>
        <begin position="71"/>
        <end position="90"/>
    </location>
</feature>
<evidence type="ECO:0000313" key="3">
    <source>
        <dbReference type="Proteomes" id="UP001218188"/>
    </source>
</evidence>
<name>A0AAD6SZQ5_9AGAR</name>
<organism evidence="2 3">
    <name type="scientific">Mycena alexandri</name>
    <dbReference type="NCBI Taxonomy" id="1745969"/>
    <lineage>
        <taxon>Eukaryota</taxon>
        <taxon>Fungi</taxon>
        <taxon>Dikarya</taxon>
        <taxon>Basidiomycota</taxon>
        <taxon>Agaricomycotina</taxon>
        <taxon>Agaricomycetes</taxon>
        <taxon>Agaricomycetidae</taxon>
        <taxon>Agaricales</taxon>
        <taxon>Marasmiineae</taxon>
        <taxon>Mycenaceae</taxon>
        <taxon>Mycena</taxon>
    </lineage>
</organism>
<feature type="region of interest" description="Disordered" evidence="1">
    <location>
        <begin position="1"/>
        <end position="118"/>
    </location>
</feature>
<dbReference type="Proteomes" id="UP001218188">
    <property type="component" value="Unassembled WGS sequence"/>
</dbReference>
<evidence type="ECO:0000256" key="1">
    <source>
        <dbReference type="SAM" id="MobiDB-lite"/>
    </source>
</evidence>
<dbReference type="AlphaFoldDB" id="A0AAD6SZQ5"/>
<reference evidence="2" key="1">
    <citation type="submission" date="2023-03" db="EMBL/GenBank/DDBJ databases">
        <title>Massive genome expansion in bonnet fungi (Mycena s.s.) driven by repeated elements and novel gene families across ecological guilds.</title>
        <authorList>
            <consortium name="Lawrence Berkeley National Laboratory"/>
            <person name="Harder C.B."/>
            <person name="Miyauchi S."/>
            <person name="Viragh M."/>
            <person name="Kuo A."/>
            <person name="Thoen E."/>
            <person name="Andreopoulos B."/>
            <person name="Lu D."/>
            <person name="Skrede I."/>
            <person name="Drula E."/>
            <person name="Henrissat B."/>
            <person name="Morin E."/>
            <person name="Kohler A."/>
            <person name="Barry K."/>
            <person name="LaButti K."/>
            <person name="Morin E."/>
            <person name="Salamov A."/>
            <person name="Lipzen A."/>
            <person name="Mereny Z."/>
            <person name="Hegedus B."/>
            <person name="Baldrian P."/>
            <person name="Stursova M."/>
            <person name="Weitz H."/>
            <person name="Taylor A."/>
            <person name="Grigoriev I.V."/>
            <person name="Nagy L.G."/>
            <person name="Martin F."/>
            <person name="Kauserud H."/>
        </authorList>
    </citation>
    <scope>NUCLEOTIDE SEQUENCE</scope>
    <source>
        <strain evidence="2">CBHHK200</strain>
    </source>
</reference>
<proteinExistence type="predicted"/>
<dbReference type="EMBL" id="JARJCM010000048">
    <property type="protein sequence ID" value="KAJ7035800.1"/>
    <property type="molecule type" value="Genomic_DNA"/>
</dbReference>
<evidence type="ECO:0000313" key="2">
    <source>
        <dbReference type="EMBL" id="KAJ7035800.1"/>
    </source>
</evidence>
<protein>
    <submittedName>
        <fullName evidence="2">Uncharacterized protein</fullName>
    </submittedName>
</protein>